<dbReference type="InterPro" id="IPR017441">
    <property type="entry name" value="Protein_kinase_ATP_BS"/>
</dbReference>
<dbReference type="InterPro" id="IPR008271">
    <property type="entry name" value="Ser/Thr_kinase_AS"/>
</dbReference>
<evidence type="ECO:0000256" key="15">
    <source>
        <dbReference type="PROSITE-ProRule" id="PRU10141"/>
    </source>
</evidence>
<keyword evidence="11 16" id="KW-0175">Coiled coil</keyword>
<comment type="similarity">
    <text evidence="2">Belongs to the protein kinase superfamily. STE Ser/Thr protein kinase family. STE20 subfamily.</text>
</comment>
<keyword evidence="12" id="KW-0234">DNA repair</keyword>
<evidence type="ECO:0000313" key="19">
    <source>
        <dbReference type="Ensembl" id="ENSMMDP00005019622.1"/>
    </source>
</evidence>
<dbReference type="FunFam" id="1.10.510.10:FF:000030">
    <property type="entry name" value="Serine/threonine-protein kinase TAO2, putative"/>
    <property type="match status" value="1"/>
</dbReference>
<dbReference type="InterPro" id="IPR000719">
    <property type="entry name" value="Prot_kinase_dom"/>
</dbReference>
<keyword evidence="6" id="KW-0808">Transferase</keyword>
<protein>
    <recommendedName>
        <fullName evidence="3">non-specific serine/threonine protein kinase</fullName>
        <ecNumber evidence="3">2.7.11.1</ecNumber>
    </recommendedName>
</protein>
<evidence type="ECO:0000256" key="17">
    <source>
        <dbReference type="SAM" id="MobiDB-lite"/>
    </source>
</evidence>
<comment type="catalytic activity">
    <reaction evidence="14">
        <text>L-seryl-[protein] + ATP = O-phospho-L-seryl-[protein] + ADP + H(+)</text>
        <dbReference type="Rhea" id="RHEA:17989"/>
        <dbReference type="Rhea" id="RHEA-COMP:9863"/>
        <dbReference type="Rhea" id="RHEA-COMP:11604"/>
        <dbReference type="ChEBI" id="CHEBI:15378"/>
        <dbReference type="ChEBI" id="CHEBI:29999"/>
        <dbReference type="ChEBI" id="CHEBI:30616"/>
        <dbReference type="ChEBI" id="CHEBI:83421"/>
        <dbReference type="ChEBI" id="CHEBI:456216"/>
        <dbReference type="EC" id="2.7.11.1"/>
    </reaction>
</comment>
<evidence type="ECO:0000256" key="1">
    <source>
        <dbReference type="ARBA" id="ARBA00004496"/>
    </source>
</evidence>
<evidence type="ECO:0000256" key="16">
    <source>
        <dbReference type="SAM" id="Coils"/>
    </source>
</evidence>
<dbReference type="PANTHER" id="PTHR47167">
    <property type="entry name" value="SERINE/THREONINE-PROTEIN KINASE TAO1-LIKE PROTEIN"/>
    <property type="match status" value="1"/>
</dbReference>
<sequence>MPNTSRAGSLKDPEIAELFFKEDPEKLFTDLREIGHGSFGAVYFARDVRTNEVVAIKKMSYSGKQSNEKWQDIIKEVKFLQRIQHPNSIEYKGCYLREHTAWLVMEYCLGSASDLLEVHKKPLQEVEIAAITHGALQGLAYLHSHNMIHRDIKAGNILLTEPGQVKLADFGSASIASPANSFVGTPYWMAPEVILAMDEGQYDGKVDIWSLGITCIELAERKPPLFNMNAMSALYHIAQNESPTLQSSEWTDYFRNFVDSCLQKFPQDRPNSEELLKHAFVQRERPESVLMDLILRTKDAVRELDNLQYRKMKKILFQEAHNGPTTEAQDEEEVCHLTGSAAAVLFSFLSAFLSSPIWGGWVFCTMHNAIGESCFHLAVVMFLPLTPPSLNVCCTLQVTRQMKEHEQDSELREQISGYKRMRRQHQKQLMALENKLKAEMDEHRLRLDKELENQRNSFAQEMEKLIKKHQASMEKDAKTFTNDEKKFQQHIQSQQKKELNSFLESQKREYKLRKEQLKEELNENQSTPKKEKQEWLSKQKENFQHFQAEEEANLQRRQRQYLELECRRFKRRILIARHNIEQDLVREELNKRQTQKDLEHAMLLRHHESMQELEFRQLNTIQKMRGELIRLQHQTELTNQQEYNKRRERELRRKHGMEVRQQPRSLKSKELQIKKQFQDTCKIQTRQYKALRNHLLESTPKSDHKAVLKRLKQEQHRKLAILAEQYDHSINEMLSTQALRLDEAQEAQCQVLRMQLLQELELLNAYQSKIKMQTDAQHDRERKDLEQRVSLRRALLEQKVSINYLLKEIYIALFRSGHCNFKM</sequence>
<keyword evidence="9" id="KW-0418">Kinase</keyword>
<reference evidence="19" key="2">
    <citation type="submission" date="2025-08" db="UniProtKB">
        <authorList>
            <consortium name="Ensembl"/>
        </authorList>
    </citation>
    <scope>IDENTIFICATION</scope>
</reference>
<dbReference type="GeneTree" id="ENSGT00940000155796"/>
<accession>A0A667XWG4</accession>
<dbReference type="EC" id="2.7.11.1" evidence="3"/>
<dbReference type="PANTHER" id="PTHR47167:SF8">
    <property type="entry name" value="SERINE_THREONINE-PROTEIN KINASE TAO1"/>
    <property type="match status" value="1"/>
</dbReference>
<reference evidence="19" key="1">
    <citation type="submission" date="2019-06" db="EMBL/GenBank/DDBJ databases">
        <authorList>
            <consortium name="Wellcome Sanger Institute Data Sharing"/>
        </authorList>
    </citation>
    <scope>NUCLEOTIDE SEQUENCE [LARGE SCALE GENOMIC DNA]</scope>
</reference>
<dbReference type="GO" id="GO:0004674">
    <property type="term" value="F:protein serine/threonine kinase activity"/>
    <property type="evidence" value="ECO:0007669"/>
    <property type="project" value="UniProtKB-KW"/>
</dbReference>
<keyword evidence="7 15" id="KW-0547">Nucleotide-binding</keyword>
<feature type="domain" description="Protein kinase" evidence="18">
    <location>
        <begin position="28"/>
        <end position="281"/>
    </location>
</feature>
<dbReference type="Pfam" id="PF00069">
    <property type="entry name" value="Pkinase"/>
    <property type="match status" value="1"/>
</dbReference>
<evidence type="ECO:0000256" key="12">
    <source>
        <dbReference type="ARBA" id="ARBA00023204"/>
    </source>
</evidence>
<feature type="region of interest" description="Disordered" evidence="17">
    <location>
        <begin position="518"/>
        <end position="537"/>
    </location>
</feature>
<dbReference type="Proteomes" id="UP000472263">
    <property type="component" value="Chromosome 13"/>
</dbReference>
<evidence type="ECO:0000256" key="14">
    <source>
        <dbReference type="ARBA" id="ARBA00048679"/>
    </source>
</evidence>
<evidence type="ECO:0000256" key="10">
    <source>
        <dbReference type="ARBA" id="ARBA00022840"/>
    </source>
</evidence>
<dbReference type="PROSITE" id="PS00107">
    <property type="entry name" value="PROTEIN_KINASE_ATP"/>
    <property type="match status" value="1"/>
</dbReference>
<dbReference type="Ensembl" id="ENSMMDT00005020088.1">
    <property type="protein sequence ID" value="ENSMMDP00005019622.1"/>
    <property type="gene ID" value="ENSMMDG00005009489.1"/>
</dbReference>
<evidence type="ECO:0000256" key="8">
    <source>
        <dbReference type="ARBA" id="ARBA00022763"/>
    </source>
</evidence>
<organism evidence="19 20">
    <name type="scientific">Myripristis murdjan</name>
    <name type="common">pinecone soldierfish</name>
    <dbReference type="NCBI Taxonomy" id="586833"/>
    <lineage>
        <taxon>Eukaryota</taxon>
        <taxon>Metazoa</taxon>
        <taxon>Chordata</taxon>
        <taxon>Craniata</taxon>
        <taxon>Vertebrata</taxon>
        <taxon>Euteleostomi</taxon>
        <taxon>Actinopterygii</taxon>
        <taxon>Neopterygii</taxon>
        <taxon>Teleostei</taxon>
        <taxon>Neoteleostei</taxon>
        <taxon>Acanthomorphata</taxon>
        <taxon>Holocentriformes</taxon>
        <taxon>Holocentridae</taxon>
        <taxon>Myripristis</taxon>
    </lineage>
</organism>
<reference evidence="19" key="3">
    <citation type="submission" date="2025-09" db="UniProtKB">
        <authorList>
            <consortium name="Ensembl"/>
        </authorList>
    </citation>
    <scope>IDENTIFICATION</scope>
</reference>
<dbReference type="GO" id="GO:0051493">
    <property type="term" value="P:regulation of cytoskeleton organization"/>
    <property type="evidence" value="ECO:0007669"/>
    <property type="project" value="TreeGrafter"/>
</dbReference>
<evidence type="ECO:0000256" key="6">
    <source>
        <dbReference type="ARBA" id="ARBA00022679"/>
    </source>
</evidence>
<keyword evidence="5" id="KW-0723">Serine/threonine-protein kinase</keyword>
<keyword evidence="4" id="KW-0963">Cytoplasm</keyword>
<dbReference type="Gene3D" id="3.30.200.20">
    <property type="entry name" value="Phosphorylase Kinase, domain 1"/>
    <property type="match status" value="1"/>
</dbReference>
<comment type="subcellular location">
    <subcellularLocation>
        <location evidence="1">Cytoplasm</location>
    </subcellularLocation>
</comment>
<keyword evidence="20" id="KW-1185">Reference proteome</keyword>
<evidence type="ECO:0000256" key="13">
    <source>
        <dbReference type="ARBA" id="ARBA00047899"/>
    </source>
</evidence>
<dbReference type="SMART" id="SM00220">
    <property type="entry name" value="S_TKc"/>
    <property type="match status" value="1"/>
</dbReference>
<dbReference type="PROSITE" id="PS50011">
    <property type="entry name" value="PROTEIN_KINASE_DOM"/>
    <property type="match status" value="1"/>
</dbReference>
<evidence type="ECO:0000256" key="11">
    <source>
        <dbReference type="ARBA" id="ARBA00023054"/>
    </source>
</evidence>
<evidence type="ECO:0000313" key="20">
    <source>
        <dbReference type="Proteomes" id="UP000472263"/>
    </source>
</evidence>
<evidence type="ECO:0000259" key="18">
    <source>
        <dbReference type="PROSITE" id="PS50011"/>
    </source>
</evidence>
<dbReference type="InterPro" id="IPR011009">
    <property type="entry name" value="Kinase-like_dom_sf"/>
</dbReference>
<dbReference type="GO" id="GO:0005524">
    <property type="term" value="F:ATP binding"/>
    <property type="evidence" value="ECO:0007669"/>
    <property type="project" value="UniProtKB-UniRule"/>
</dbReference>
<comment type="catalytic activity">
    <reaction evidence="13">
        <text>L-threonyl-[protein] + ATP = O-phospho-L-threonyl-[protein] + ADP + H(+)</text>
        <dbReference type="Rhea" id="RHEA:46608"/>
        <dbReference type="Rhea" id="RHEA-COMP:11060"/>
        <dbReference type="Rhea" id="RHEA-COMP:11605"/>
        <dbReference type="ChEBI" id="CHEBI:15378"/>
        <dbReference type="ChEBI" id="CHEBI:30013"/>
        <dbReference type="ChEBI" id="CHEBI:30616"/>
        <dbReference type="ChEBI" id="CHEBI:61977"/>
        <dbReference type="ChEBI" id="CHEBI:456216"/>
        <dbReference type="EC" id="2.7.11.1"/>
    </reaction>
</comment>
<feature type="coiled-coil region" evidence="16">
    <location>
        <begin position="415"/>
        <end position="468"/>
    </location>
</feature>
<evidence type="ECO:0000256" key="3">
    <source>
        <dbReference type="ARBA" id="ARBA00012513"/>
    </source>
</evidence>
<dbReference type="PROSITE" id="PS00108">
    <property type="entry name" value="PROTEIN_KINASE_ST"/>
    <property type="match status" value="1"/>
</dbReference>
<evidence type="ECO:0000256" key="7">
    <source>
        <dbReference type="ARBA" id="ARBA00022741"/>
    </source>
</evidence>
<feature type="binding site" evidence="15">
    <location>
        <position position="58"/>
    </location>
    <ligand>
        <name>ATP</name>
        <dbReference type="ChEBI" id="CHEBI:30616"/>
    </ligand>
</feature>
<dbReference type="GO" id="GO:0006281">
    <property type="term" value="P:DNA repair"/>
    <property type="evidence" value="ECO:0007669"/>
    <property type="project" value="UniProtKB-KW"/>
</dbReference>
<keyword evidence="10 15" id="KW-0067">ATP-binding</keyword>
<evidence type="ECO:0000256" key="2">
    <source>
        <dbReference type="ARBA" id="ARBA00008874"/>
    </source>
</evidence>
<proteinExistence type="inferred from homology"/>
<keyword evidence="8" id="KW-0227">DNA damage</keyword>
<dbReference type="SUPFAM" id="SSF56112">
    <property type="entry name" value="Protein kinase-like (PK-like)"/>
    <property type="match status" value="1"/>
</dbReference>
<dbReference type="InterPro" id="IPR051234">
    <property type="entry name" value="TAO_STE20_kinase"/>
</dbReference>
<feature type="compositionally biased region" description="Basic and acidic residues" evidence="17">
    <location>
        <begin position="528"/>
        <end position="537"/>
    </location>
</feature>
<evidence type="ECO:0000256" key="5">
    <source>
        <dbReference type="ARBA" id="ARBA00022527"/>
    </source>
</evidence>
<dbReference type="Gene3D" id="1.10.510.10">
    <property type="entry name" value="Transferase(Phosphotransferase) domain 1"/>
    <property type="match status" value="1"/>
</dbReference>
<evidence type="ECO:0000256" key="9">
    <source>
        <dbReference type="ARBA" id="ARBA00022777"/>
    </source>
</evidence>
<dbReference type="GO" id="GO:0005737">
    <property type="term" value="C:cytoplasm"/>
    <property type="evidence" value="ECO:0007669"/>
    <property type="project" value="UniProtKB-SubCell"/>
</dbReference>
<gene>
    <name evidence="19" type="primary">TAOK1</name>
    <name evidence="19" type="synonym">taok1a</name>
</gene>
<dbReference type="FunFam" id="3.30.200.20:FF:000029">
    <property type="entry name" value="Serine/threonine-protein kinase TAO2, putative"/>
    <property type="match status" value="1"/>
</dbReference>
<name>A0A667XWG4_9TELE</name>
<dbReference type="AlphaFoldDB" id="A0A667XWG4"/>
<evidence type="ECO:0000256" key="4">
    <source>
        <dbReference type="ARBA" id="ARBA00022490"/>
    </source>
</evidence>